<dbReference type="PANTHER" id="PTHR47129">
    <property type="entry name" value="QUINONE OXIDOREDUCTASE 2"/>
    <property type="match status" value="1"/>
</dbReference>
<dbReference type="Proteomes" id="UP000619788">
    <property type="component" value="Unassembled WGS sequence"/>
</dbReference>
<accession>A0A8J3SDQ5</accession>
<protein>
    <submittedName>
        <fullName evidence="2">NAD(P)-dependent oxidoreductase</fullName>
    </submittedName>
</protein>
<comment type="caution">
    <text evidence="2">The sequence shown here is derived from an EMBL/GenBank/DDBJ whole genome shotgun (WGS) entry which is preliminary data.</text>
</comment>
<gene>
    <name evidence="2" type="ORF">Psi01_34010</name>
</gene>
<dbReference type="InterPro" id="IPR036291">
    <property type="entry name" value="NAD(P)-bd_dom_sf"/>
</dbReference>
<dbReference type="SUPFAM" id="SSF51735">
    <property type="entry name" value="NAD(P)-binding Rossmann-fold domains"/>
    <property type="match status" value="1"/>
</dbReference>
<sequence>MTVIVVTGATGRLGGRVARLLSGAGLAQRLVVRDPARAPRLDGATVVAAEYGDAEAARRALEGAGTVLMVSASETPDRVERHRAFVDAAAEAGVGHLVYISFYGASPTATFTLARDHWATEEHIRGNGLAFTFLRDNLYADFLPFMVGEDGVIRGPAGQGRVAVVAQDDIAEVAAAVLRDPAGHAGRTHDLTGPQALTFTEIAEIISSVTGRKVTYHPETLEEAYASRASYGAPDWQVDAWVSTYTAVAAGELAGVGSAVPDITGRPATSLADLLRRTPGSP</sequence>
<dbReference type="Gene3D" id="3.90.25.10">
    <property type="entry name" value="UDP-galactose 4-epimerase, domain 1"/>
    <property type="match status" value="1"/>
</dbReference>
<evidence type="ECO:0000259" key="1">
    <source>
        <dbReference type="Pfam" id="PF05368"/>
    </source>
</evidence>
<name>A0A8J3SDQ5_9ACTN</name>
<feature type="domain" description="NmrA-like" evidence="1">
    <location>
        <begin position="3"/>
        <end position="218"/>
    </location>
</feature>
<dbReference type="InterPro" id="IPR008030">
    <property type="entry name" value="NmrA-like"/>
</dbReference>
<dbReference type="InterPro" id="IPR052718">
    <property type="entry name" value="NmrA-type_oxidoreductase"/>
</dbReference>
<organism evidence="2 3">
    <name type="scientific">Planobispora siamensis</name>
    <dbReference type="NCBI Taxonomy" id="936338"/>
    <lineage>
        <taxon>Bacteria</taxon>
        <taxon>Bacillati</taxon>
        <taxon>Actinomycetota</taxon>
        <taxon>Actinomycetes</taxon>
        <taxon>Streptosporangiales</taxon>
        <taxon>Streptosporangiaceae</taxon>
        <taxon>Planobispora</taxon>
    </lineage>
</organism>
<reference evidence="2 3" key="1">
    <citation type="submission" date="2021-01" db="EMBL/GenBank/DDBJ databases">
        <title>Whole genome shotgun sequence of Planobispora siamensis NBRC 107568.</title>
        <authorList>
            <person name="Komaki H."/>
            <person name="Tamura T."/>
        </authorList>
    </citation>
    <scope>NUCLEOTIDE SEQUENCE [LARGE SCALE GENOMIC DNA]</scope>
    <source>
        <strain evidence="2 3">NBRC 107568</strain>
    </source>
</reference>
<proteinExistence type="predicted"/>
<evidence type="ECO:0000313" key="3">
    <source>
        <dbReference type="Proteomes" id="UP000619788"/>
    </source>
</evidence>
<dbReference type="AlphaFoldDB" id="A0A8J3SDQ5"/>
<dbReference type="CDD" id="cd05269">
    <property type="entry name" value="TMR_SDR_a"/>
    <property type="match status" value="1"/>
</dbReference>
<dbReference type="Gene3D" id="3.40.50.720">
    <property type="entry name" value="NAD(P)-binding Rossmann-like Domain"/>
    <property type="match status" value="1"/>
</dbReference>
<evidence type="ECO:0000313" key="2">
    <source>
        <dbReference type="EMBL" id="GIH92771.1"/>
    </source>
</evidence>
<dbReference type="Pfam" id="PF05368">
    <property type="entry name" value="NmrA"/>
    <property type="match status" value="1"/>
</dbReference>
<dbReference type="RefSeq" id="WP_204064975.1">
    <property type="nucleotide sequence ID" value="NZ_BOOJ01000029.1"/>
</dbReference>
<keyword evidence="3" id="KW-1185">Reference proteome</keyword>
<dbReference type="PANTHER" id="PTHR47129:SF1">
    <property type="entry name" value="NMRA-LIKE DOMAIN-CONTAINING PROTEIN"/>
    <property type="match status" value="1"/>
</dbReference>
<dbReference type="EMBL" id="BOOJ01000029">
    <property type="protein sequence ID" value="GIH92771.1"/>
    <property type="molecule type" value="Genomic_DNA"/>
</dbReference>